<dbReference type="Proteomes" id="UP000030651">
    <property type="component" value="Unassembled WGS sequence"/>
</dbReference>
<dbReference type="SUPFAM" id="SSF52540">
    <property type="entry name" value="P-loop containing nucleoside triphosphate hydrolases"/>
    <property type="match status" value="1"/>
</dbReference>
<dbReference type="GeneID" id="19271088"/>
<reference evidence="6" key="1">
    <citation type="journal article" date="2015" name="BMC Genomics">
        <title>Genomic and transcriptomic analysis of the endophytic fungus Pestalotiopsis fici reveals its lifestyle and high potential for synthesis of natural products.</title>
        <authorList>
            <person name="Wang X."/>
            <person name="Zhang X."/>
            <person name="Liu L."/>
            <person name="Xiang M."/>
            <person name="Wang W."/>
            <person name="Sun X."/>
            <person name="Che Y."/>
            <person name="Guo L."/>
            <person name="Liu G."/>
            <person name="Guo L."/>
            <person name="Wang C."/>
            <person name="Yin W.B."/>
            <person name="Stadler M."/>
            <person name="Zhang X."/>
            <person name="Liu X."/>
        </authorList>
    </citation>
    <scope>NUCLEOTIDE SEQUENCE [LARGE SCALE GENOMIC DNA]</scope>
    <source>
        <strain evidence="6">W106-1 / CGMCC3.15140</strain>
    </source>
</reference>
<evidence type="ECO:0000259" key="4">
    <source>
        <dbReference type="PROSITE" id="PS50837"/>
    </source>
</evidence>
<dbReference type="PROSITE" id="PS50297">
    <property type="entry name" value="ANK_REP_REGION"/>
    <property type="match status" value="3"/>
</dbReference>
<accession>W3X4L2</accession>
<keyword evidence="2" id="KW-0040">ANK repeat</keyword>
<dbReference type="STRING" id="1229662.W3X4L2"/>
<keyword evidence="1" id="KW-0677">Repeat</keyword>
<evidence type="ECO:0000313" key="6">
    <source>
        <dbReference type="Proteomes" id="UP000030651"/>
    </source>
</evidence>
<dbReference type="InterPro" id="IPR036770">
    <property type="entry name" value="Ankyrin_rpt-contain_sf"/>
</dbReference>
<dbReference type="eggNOG" id="KOG4177">
    <property type="taxonomic scope" value="Eukaryota"/>
</dbReference>
<evidence type="ECO:0000256" key="2">
    <source>
        <dbReference type="PROSITE-ProRule" id="PRU00023"/>
    </source>
</evidence>
<dbReference type="OrthoDB" id="194358at2759"/>
<dbReference type="EMBL" id="KI912112">
    <property type="protein sequence ID" value="ETS81073.1"/>
    <property type="molecule type" value="Genomic_DNA"/>
</dbReference>
<dbReference type="InterPro" id="IPR007111">
    <property type="entry name" value="NACHT_NTPase"/>
</dbReference>
<protein>
    <recommendedName>
        <fullName evidence="4">NACHT domain-containing protein</fullName>
    </recommendedName>
</protein>
<keyword evidence="6" id="KW-1185">Reference proteome</keyword>
<dbReference type="AlphaFoldDB" id="W3X4L2"/>
<organism evidence="5 6">
    <name type="scientific">Pestalotiopsis fici (strain W106-1 / CGMCC3.15140)</name>
    <dbReference type="NCBI Taxonomy" id="1229662"/>
    <lineage>
        <taxon>Eukaryota</taxon>
        <taxon>Fungi</taxon>
        <taxon>Dikarya</taxon>
        <taxon>Ascomycota</taxon>
        <taxon>Pezizomycotina</taxon>
        <taxon>Sordariomycetes</taxon>
        <taxon>Xylariomycetidae</taxon>
        <taxon>Amphisphaeriales</taxon>
        <taxon>Sporocadaceae</taxon>
        <taxon>Pestalotiopsis</taxon>
    </lineage>
</organism>
<dbReference type="Pfam" id="PF00023">
    <property type="entry name" value="Ank"/>
    <property type="match status" value="1"/>
</dbReference>
<sequence>MERPTKRPRWEPPTTNDQAGPTTQASSSRQEHPHEFTHFGGTGLQNHSGSINVRGNLNIGSPAVLGGSSSHQQSILESLRFDQMDSRHASIKKAFRNTCKWFLQTPVYKEWENKDPSQDENHFLWIKGKPGAGKSTLMKFLYQQMQSRSKKSNDVLISFFFNARGHALEKSTVGLYRSLLVQLLEKQPSLLDKLDTPHQYGNWDVDSLKTLFEQAIQGMGQTSVVCLVDALDECEEDEIREMVGFFTDLVCTENQLSICFASRHYPYITVETGLSIILEKQNEHQDDIAAYLGTALRIGHDQLAEKIRLDLQEKASGVFMWVVLVVDILNKEFDAGRRHTLREKVKQLPANLHELFRDILTRDSNHQDALLLCIQWVLFAKQPLTPKELYFAILSGYEPQYLVDCHSDSISDEDIYKYILNNSKGVVENTKAKIPRVQFIHESVRDFLLKEGGLGQIFPALKVNTHGQSHEALKHCCLTYMNVGTRIETKVEDPTSQTTKQALPFLEYAIAGILHHAEQAENSGVSQSEFLAEFPREEWIVQHNLLQMHKTRRYTPQASLLYILAESDASGLIRAHRSWQSFFKVEDERYGLPILAAMATKSTSAVQTMLKIHGNQSSKFSWAYFQSITPSPLGDFFCSSTRDFNFNKRRETTAELLTHGCEGLLLFLLLADQCDLGSRSSTGRTLLELAIDKGYNIVLKELHQRKDTISTRNKVRQAWLKAKDVAVVKFLLTLGADTSVQNELGETLLFRSIQTKSKRGNEVAKLLIESGADCSIATDQGETPLHWISKNFHSRDMEASIVDLLAESGGTNGLSITDNEGRTPLHHACRNSNSTEVVAMSLIERGADVSATDNKGRTPLHYIAINSSFDSTWLENVGLLIKHGADVSTTDIEGRTPIHYACSNARYYSDIIWELVTLLVQHGADAWITDQKGRTPLDYANEINNIEE</sequence>
<dbReference type="InterPro" id="IPR002110">
    <property type="entry name" value="Ankyrin_rpt"/>
</dbReference>
<feature type="repeat" description="ANK" evidence="2">
    <location>
        <begin position="855"/>
        <end position="892"/>
    </location>
</feature>
<dbReference type="Gene3D" id="3.40.50.300">
    <property type="entry name" value="P-loop containing nucleotide triphosphate hydrolases"/>
    <property type="match status" value="1"/>
</dbReference>
<dbReference type="Gene3D" id="1.25.40.20">
    <property type="entry name" value="Ankyrin repeat-containing domain"/>
    <property type="match status" value="1"/>
</dbReference>
<dbReference type="PROSITE" id="PS50088">
    <property type="entry name" value="ANK_REPEAT"/>
    <property type="match status" value="3"/>
</dbReference>
<dbReference type="InterPro" id="IPR027417">
    <property type="entry name" value="P-loop_NTPase"/>
</dbReference>
<gene>
    <name evidence="5" type="ORF">PFICI_06075</name>
</gene>
<dbReference type="RefSeq" id="XP_007832847.1">
    <property type="nucleotide sequence ID" value="XM_007834656.1"/>
</dbReference>
<evidence type="ECO:0000313" key="5">
    <source>
        <dbReference type="EMBL" id="ETS81073.1"/>
    </source>
</evidence>
<evidence type="ECO:0000256" key="3">
    <source>
        <dbReference type="SAM" id="MobiDB-lite"/>
    </source>
</evidence>
<dbReference type="Pfam" id="PF12796">
    <property type="entry name" value="Ank_2"/>
    <property type="match status" value="1"/>
</dbReference>
<name>W3X4L2_PESFW</name>
<dbReference type="HOGENOM" id="CLU_000288_34_14_1"/>
<dbReference type="SMART" id="SM00248">
    <property type="entry name" value="ANK"/>
    <property type="match status" value="6"/>
</dbReference>
<proteinExistence type="predicted"/>
<dbReference type="PANTHER" id="PTHR10039:SF5">
    <property type="entry name" value="NACHT DOMAIN-CONTAINING PROTEIN"/>
    <property type="match status" value="1"/>
</dbReference>
<feature type="domain" description="NACHT" evidence="4">
    <location>
        <begin position="122"/>
        <end position="250"/>
    </location>
</feature>
<dbReference type="InterPro" id="IPR056884">
    <property type="entry name" value="NPHP3-like_N"/>
</dbReference>
<feature type="compositionally biased region" description="Basic and acidic residues" evidence="3">
    <location>
        <begin position="1"/>
        <end position="10"/>
    </location>
</feature>
<dbReference type="KEGG" id="pfy:PFICI_06075"/>
<feature type="compositionally biased region" description="Polar residues" evidence="3">
    <location>
        <begin position="13"/>
        <end position="28"/>
    </location>
</feature>
<dbReference type="PROSITE" id="PS50837">
    <property type="entry name" value="NACHT"/>
    <property type="match status" value="1"/>
</dbReference>
<dbReference type="InParanoid" id="W3X4L2"/>
<dbReference type="OMA" id="HANTCEW"/>
<feature type="repeat" description="ANK" evidence="2">
    <location>
        <begin position="893"/>
        <end position="931"/>
    </location>
</feature>
<evidence type="ECO:0000256" key="1">
    <source>
        <dbReference type="ARBA" id="ARBA00022737"/>
    </source>
</evidence>
<dbReference type="Pfam" id="PF24883">
    <property type="entry name" value="NPHP3_N"/>
    <property type="match status" value="1"/>
</dbReference>
<feature type="region of interest" description="Disordered" evidence="3">
    <location>
        <begin position="1"/>
        <end position="49"/>
    </location>
</feature>
<feature type="repeat" description="ANK" evidence="2">
    <location>
        <begin position="820"/>
        <end position="854"/>
    </location>
</feature>
<dbReference type="SUPFAM" id="SSF48403">
    <property type="entry name" value="Ankyrin repeat"/>
    <property type="match status" value="1"/>
</dbReference>
<dbReference type="PANTHER" id="PTHR10039">
    <property type="entry name" value="AMELOGENIN"/>
    <property type="match status" value="1"/>
</dbReference>